<dbReference type="Proteomes" id="UP000199435">
    <property type="component" value="Unassembled WGS sequence"/>
</dbReference>
<evidence type="ECO:0000256" key="2">
    <source>
        <dbReference type="ARBA" id="ARBA00022723"/>
    </source>
</evidence>
<dbReference type="InterPro" id="IPR051013">
    <property type="entry name" value="MBL_superfamily_lactonases"/>
</dbReference>
<proteinExistence type="inferred from homology"/>
<dbReference type="EMBL" id="FMAH01000015">
    <property type="protein sequence ID" value="SCB28803.1"/>
    <property type="molecule type" value="Genomic_DNA"/>
</dbReference>
<dbReference type="SUPFAM" id="SSF56281">
    <property type="entry name" value="Metallo-hydrolase/oxidoreductase"/>
    <property type="match status" value="1"/>
</dbReference>
<dbReference type="PANTHER" id="PTHR42978">
    <property type="entry name" value="QUORUM-QUENCHING LACTONASE YTNP-RELATED-RELATED"/>
    <property type="match status" value="1"/>
</dbReference>
<dbReference type="PANTHER" id="PTHR42978:SF6">
    <property type="entry name" value="QUORUM-QUENCHING LACTONASE YTNP-RELATED"/>
    <property type="match status" value="1"/>
</dbReference>
<keyword evidence="7" id="KW-1185">Reference proteome</keyword>
<dbReference type="GO" id="GO:0046872">
    <property type="term" value="F:metal ion binding"/>
    <property type="evidence" value="ECO:0007669"/>
    <property type="project" value="UniProtKB-KW"/>
</dbReference>
<keyword evidence="2" id="KW-0479">Metal-binding</keyword>
<dbReference type="Pfam" id="PF00753">
    <property type="entry name" value="Lactamase_B"/>
    <property type="match status" value="1"/>
</dbReference>
<evidence type="ECO:0000256" key="4">
    <source>
        <dbReference type="ARBA" id="ARBA00022833"/>
    </source>
</evidence>
<dbReference type="GO" id="GO:0016787">
    <property type="term" value="F:hydrolase activity"/>
    <property type="evidence" value="ECO:0007669"/>
    <property type="project" value="UniProtKB-KW"/>
</dbReference>
<keyword evidence="3" id="KW-0378">Hydrolase</keyword>
<sequence length="355" mass="37641">MGSSYFSNLRSKDKRNFDPLISFAMAIAVTLLIAVLLFTGSANAAAPKAGMQAPGFYRLSLGRFEVTALSDGTHAFPVHTVLMRPTTSNGQMIPLDQASPGEADALLAESHLAMPVAGSINAFLINTGSKLVLIDSGAGSLYGDCCGHLIENLRASGYQPEQIDEIYLTHLHADHVGGIALNGAMAFPNAIVRVSQADADYWLSEKNETIAPALLKPMFDGDRSSLAPYIAAGRFKPFSYDSELVPGIRPIASPGHTPGHSFYLAESDGQSLLLWGDVVHVASVQFPDPGVTVAYDSDAAAAESEREAIYSDAARKGYLIGAAHISFPGLGHVGARDGKFYWIPTNYEAAPAKSP</sequence>
<evidence type="ECO:0000313" key="7">
    <source>
        <dbReference type="Proteomes" id="UP000199435"/>
    </source>
</evidence>
<accession>A0A1C3VLX5</accession>
<keyword evidence="4" id="KW-0862">Zinc</keyword>
<dbReference type="InterPro" id="IPR036866">
    <property type="entry name" value="RibonucZ/Hydroxyglut_hydro"/>
</dbReference>
<dbReference type="STRING" id="411945.GA0061102_101517"/>
<dbReference type="InterPro" id="IPR001279">
    <property type="entry name" value="Metallo-B-lactamas"/>
</dbReference>
<dbReference type="CDD" id="cd07720">
    <property type="entry name" value="OPHC2-like_MBL-fold"/>
    <property type="match status" value="1"/>
</dbReference>
<evidence type="ECO:0000256" key="1">
    <source>
        <dbReference type="ARBA" id="ARBA00007749"/>
    </source>
</evidence>
<dbReference type="SMART" id="SM00849">
    <property type="entry name" value="Lactamase_B"/>
    <property type="match status" value="1"/>
</dbReference>
<evidence type="ECO:0000256" key="3">
    <source>
        <dbReference type="ARBA" id="ARBA00022801"/>
    </source>
</evidence>
<feature type="domain" description="Metallo-beta-lactamase" evidence="5">
    <location>
        <begin position="119"/>
        <end position="324"/>
    </location>
</feature>
<dbReference type="AlphaFoldDB" id="A0A1C3VLX5"/>
<dbReference type="RefSeq" id="WP_245298013.1">
    <property type="nucleotide sequence ID" value="NZ_FMAH01000015.1"/>
</dbReference>
<gene>
    <name evidence="6" type="ORF">GA0061102_101517</name>
</gene>
<comment type="similarity">
    <text evidence="1">Belongs to the metallo-beta-lactamase superfamily.</text>
</comment>
<name>A0A1C3VLX5_9HYPH</name>
<organism evidence="6 7">
    <name type="scientific">Rhizobium miluonense</name>
    <dbReference type="NCBI Taxonomy" id="411945"/>
    <lineage>
        <taxon>Bacteria</taxon>
        <taxon>Pseudomonadati</taxon>
        <taxon>Pseudomonadota</taxon>
        <taxon>Alphaproteobacteria</taxon>
        <taxon>Hyphomicrobiales</taxon>
        <taxon>Rhizobiaceae</taxon>
        <taxon>Rhizobium/Agrobacterium group</taxon>
        <taxon>Rhizobium</taxon>
    </lineage>
</organism>
<dbReference type="Gene3D" id="3.60.15.10">
    <property type="entry name" value="Ribonuclease Z/Hydroxyacylglutathione hydrolase-like"/>
    <property type="match status" value="1"/>
</dbReference>
<evidence type="ECO:0000259" key="5">
    <source>
        <dbReference type="SMART" id="SM00849"/>
    </source>
</evidence>
<reference evidence="7" key="1">
    <citation type="submission" date="2016-08" db="EMBL/GenBank/DDBJ databases">
        <authorList>
            <person name="Varghese N."/>
            <person name="Submissions Spin"/>
        </authorList>
    </citation>
    <scope>NUCLEOTIDE SEQUENCE [LARGE SCALE GENOMIC DNA]</scope>
    <source>
        <strain evidence="7">HAMBI 2971</strain>
    </source>
</reference>
<protein>
    <submittedName>
        <fullName evidence="6">Glyoxylase, beta-lactamase superfamily II</fullName>
    </submittedName>
</protein>
<evidence type="ECO:0000313" key="6">
    <source>
        <dbReference type="EMBL" id="SCB28803.1"/>
    </source>
</evidence>